<comment type="caution">
    <text evidence="2">The sequence shown here is derived from an EMBL/GenBank/DDBJ whole genome shotgun (WGS) entry which is preliminary data.</text>
</comment>
<name>A0ABU4H5A9_9MICO</name>
<evidence type="ECO:0000313" key="2">
    <source>
        <dbReference type="EMBL" id="MDW4574536.1"/>
    </source>
</evidence>
<proteinExistence type="predicted"/>
<dbReference type="RefSeq" id="WP_318355031.1">
    <property type="nucleotide sequence ID" value="NZ_JAWQEV010000009.1"/>
</dbReference>
<dbReference type="EMBL" id="JAWQEV010000009">
    <property type="protein sequence ID" value="MDW4574536.1"/>
    <property type="molecule type" value="Genomic_DNA"/>
</dbReference>
<evidence type="ECO:0000256" key="1">
    <source>
        <dbReference type="SAM" id="MobiDB-lite"/>
    </source>
</evidence>
<dbReference type="Proteomes" id="UP001283109">
    <property type="component" value="Unassembled WGS sequence"/>
</dbReference>
<feature type="region of interest" description="Disordered" evidence="1">
    <location>
        <begin position="103"/>
        <end position="130"/>
    </location>
</feature>
<evidence type="ECO:0000313" key="3">
    <source>
        <dbReference type="Proteomes" id="UP001283109"/>
    </source>
</evidence>
<reference evidence="2 3" key="1">
    <citation type="submission" date="2023-11" db="EMBL/GenBank/DDBJ databases">
        <title>Draft genome sequence of Microbacterium arthrosphaerae JCM 30492.</title>
        <authorList>
            <person name="Zhang G."/>
            <person name="Ding Y."/>
        </authorList>
    </citation>
    <scope>NUCLEOTIDE SEQUENCE [LARGE SCALE GENOMIC DNA]</scope>
    <source>
        <strain evidence="2 3">JCM 30492</strain>
    </source>
</reference>
<keyword evidence="3" id="KW-1185">Reference proteome</keyword>
<organism evidence="2 3">
    <name type="scientific">Microbacterium arthrosphaerae</name>
    <dbReference type="NCBI Taxonomy" id="792652"/>
    <lineage>
        <taxon>Bacteria</taxon>
        <taxon>Bacillati</taxon>
        <taxon>Actinomycetota</taxon>
        <taxon>Actinomycetes</taxon>
        <taxon>Micrococcales</taxon>
        <taxon>Microbacteriaceae</taxon>
        <taxon>Microbacterium</taxon>
    </lineage>
</organism>
<protein>
    <submittedName>
        <fullName evidence="2">Uncharacterized protein</fullName>
    </submittedName>
</protein>
<feature type="compositionally biased region" description="Pro residues" evidence="1">
    <location>
        <begin position="121"/>
        <end position="130"/>
    </location>
</feature>
<sequence length="130" mass="13693">MLPGDEDGLLWFGASLTDWTATVTNPEVVPMGETATGQGNAVLMYEGEALSGRFRHTGTGLFLVAAVTVGDWQSLVNDVDDVDVRASWPPSDRVVFQIESDTGDGTWSIELDTPAGSTPPASTPAPTPTQ</sequence>
<accession>A0ABU4H5A9</accession>
<gene>
    <name evidence="2" type="ORF">R8Z58_17305</name>
</gene>